<dbReference type="PANTHER" id="PTHR21011">
    <property type="entry name" value="MITOCHONDRIAL 28S RIBOSOMAL PROTEIN S6"/>
    <property type="match status" value="1"/>
</dbReference>
<dbReference type="InterPro" id="IPR014717">
    <property type="entry name" value="Transl_elong_EF1B/ribsomal_bS6"/>
</dbReference>
<dbReference type="Pfam" id="PF01250">
    <property type="entry name" value="Ribosomal_S6"/>
    <property type="match status" value="1"/>
</dbReference>
<protein>
    <recommendedName>
        <fullName evidence="4">Ribosomal protein S6</fullName>
    </recommendedName>
</protein>
<dbReference type="GO" id="GO:0006412">
    <property type="term" value="P:translation"/>
    <property type="evidence" value="ECO:0007669"/>
    <property type="project" value="InterPro"/>
</dbReference>
<dbReference type="InterPro" id="IPR035980">
    <property type="entry name" value="Ribosomal_bS6_sf"/>
</dbReference>
<dbReference type="InterPro" id="IPR000529">
    <property type="entry name" value="Ribosomal_bS6"/>
</dbReference>
<keyword evidence="3" id="KW-1185">Reference proteome</keyword>
<comment type="similarity">
    <text evidence="1">Belongs to the bacterial ribosomal protein bS6 family.</text>
</comment>
<dbReference type="Proteomes" id="UP001418222">
    <property type="component" value="Unassembled WGS sequence"/>
</dbReference>
<dbReference type="Gene3D" id="3.30.70.60">
    <property type="match status" value="1"/>
</dbReference>
<dbReference type="CDD" id="cd15487">
    <property type="entry name" value="bS6_chloro_cyano"/>
    <property type="match status" value="1"/>
</dbReference>
<dbReference type="EMBL" id="JBBWWQ010000021">
    <property type="protein sequence ID" value="KAK8914346.1"/>
    <property type="molecule type" value="Genomic_DNA"/>
</dbReference>
<evidence type="ECO:0000313" key="2">
    <source>
        <dbReference type="EMBL" id="KAK8914346.1"/>
    </source>
</evidence>
<dbReference type="GO" id="GO:0003735">
    <property type="term" value="F:structural constituent of ribosome"/>
    <property type="evidence" value="ECO:0007669"/>
    <property type="project" value="InterPro"/>
</dbReference>
<name>A0AAP0FU16_9ASPA</name>
<organism evidence="2 3">
    <name type="scientific">Platanthera zijinensis</name>
    <dbReference type="NCBI Taxonomy" id="2320716"/>
    <lineage>
        <taxon>Eukaryota</taxon>
        <taxon>Viridiplantae</taxon>
        <taxon>Streptophyta</taxon>
        <taxon>Embryophyta</taxon>
        <taxon>Tracheophyta</taxon>
        <taxon>Spermatophyta</taxon>
        <taxon>Magnoliopsida</taxon>
        <taxon>Liliopsida</taxon>
        <taxon>Asparagales</taxon>
        <taxon>Orchidaceae</taxon>
        <taxon>Orchidoideae</taxon>
        <taxon>Orchideae</taxon>
        <taxon>Orchidinae</taxon>
        <taxon>Platanthera</taxon>
    </lineage>
</organism>
<dbReference type="SUPFAM" id="SSF54995">
    <property type="entry name" value="Ribosomal protein S6"/>
    <property type="match status" value="1"/>
</dbReference>
<evidence type="ECO:0008006" key="4">
    <source>
        <dbReference type="Google" id="ProtNLM"/>
    </source>
</evidence>
<evidence type="ECO:0000256" key="1">
    <source>
        <dbReference type="ARBA" id="ARBA00009512"/>
    </source>
</evidence>
<dbReference type="PANTHER" id="PTHR21011:SF16">
    <property type="entry name" value="SMALL RIBOSOMAL SUBUNIT PROTEIN BS6C ALPHA"/>
    <property type="match status" value="1"/>
</dbReference>
<dbReference type="GO" id="GO:0005840">
    <property type="term" value="C:ribosome"/>
    <property type="evidence" value="ECO:0007669"/>
    <property type="project" value="InterPro"/>
</dbReference>
<dbReference type="AlphaFoldDB" id="A0AAP0FU16"/>
<dbReference type="GO" id="GO:0070181">
    <property type="term" value="F:small ribosomal subunit rRNA binding"/>
    <property type="evidence" value="ECO:0007669"/>
    <property type="project" value="TreeGrafter"/>
</dbReference>
<comment type="caution">
    <text evidence="2">The sequence shown here is derived from an EMBL/GenBank/DDBJ whole genome shotgun (WGS) entry which is preliminary data.</text>
</comment>
<dbReference type="HAMAP" id="MF_00360">
    <property type="entry name" value="Ribosomal_bS6"/>
    <property type="match status" value="1"/>
</dbReference>
<accession>A0AAP0FU16</accession>
<sequence>MASLTPPVVFPSPSLSSGFRFRRSISSRRFLRQHGYGGGARRVTHSVAIRSQTLDLSGSFFEIGDEEGEREPPSGLTSGDSMAALAEKEEPQCPPGLRQYETMAVLRPDMSENERLTLTQKYEELLITGGGMYVEVFNRGVIPLAYGIKKKNRAGESNTYLDGIYLLFTFFTKPESIIPLQTRLTNDDEVIRSSTFKIRKRKY</sequence>
<dbReference type="InterPro" id="IPR020814">
    <property type="entry name" value="Ribosomal_S6_plastid/chlpt"/>
</dbReference>
<evidence type="ECO:0000313" key="3">
    <source>
        <dbReference type="Proteomes" id="UP001418222"/>
    </source>
</evidence>
<reference evidence="2 3" key="1">
    <citation type="journal article" date="2022" name="Nat. Plants">
        <title>Genomes of leafy and leafless Platanthera orchids illuminate the evolution of mycoheterotrophy.</title>
        <authorList>
            <person name="Li M.H."/>
            <person name="Liu K.W."/>
            <person name="Li Z."/>
            <person name="Lu H.C."/>
            <person name="Ye Q.L."/>
            <person name="Zhang D."/>
            <person name="Wang J.Y."/>
            <person name="Li Y.F."/>
            <person name="Zhong Z.M."/>
            <person name="Liu X."/>
            <person name="Yu X."/>
            <person name="Liu D.K."/>
            <person name="Tu X.D."/>
            <person name="Liu B."/>
            <person name="Hao Y."/>
            <person name="Liao X.Y."/>
            <person name="Jiang Y.T."/>
            <person name="Sun W.H."/>
            <person name="Chen J."/>
            <person name="Chen Y.Q."/>
            <person name="Ai Y."/>
            <person name="Zhai J.W."/>
            <person name="Wu S.S."/>
            <person name="Zhou Z."/>
            <person name="Hsiao Y.Y."/>
            <person name="Wu W.L."/>
            <person name="Chen Y.Y."/>
            <person name="Lin Y.F."/>
            <person name="Hsu J.L."/>
            <person name="Li C.Y."/>
            <person name="Wang Z.W."/>
            <person name="Zhao X."/>
            <person name="Zhong W.Y."/>
            <person name="Ma X.K."/>
            <person name="Ma L."/>
            <person name="Huang J."/>
            <person name="Chen G.Z."/>
            <person name="Huang M.Z."/>
            <person name="Huang L."/>
            <person name="Peng D.H."/>
            <person name="Luo Y.B."/>
            <person name="Zou S.Q."/>
            <person name="Chen S.P."/>
            <person name="Lan S."/>
            <person name="Tsai W.C."/>
            <person name="Van de Peer Y."/>
            <person name="Liu Z.J."/>
        </authorList>
    </citation>
    <scope>NUCLEOTIDE SEQUENCE [LARGE SCALE GENOMIC DNA]</scope>
    <source>
        <strain evidence="2">Lor287</strain>
    </source>
</reference>
<proteinExistence type="inferred from homology"/>
<gene>
    <name evidence="2" type="ORF">KSP39_PZI024207</name>
</gene>